<dbReference type="Pfam" id="PF00079">
    <property type="entry name" value="Serpin"/>
    <property type="match status" value="1"/>
</dbReference>
<dbReference type="InterPro" id="IPR023796">
    <property type="entry name" value="Serpin_dom"/>
</dbReference>
<dbReference type="PANTHER" id="PTHR11461:SF315">
    <property type="entry name" value="SERPIN-Z3-LIKE"/>
    <property type="match status" value="1"/>
</dbReference>
<proteinExistence type="inferred from homology"/>
<organism evidence="4 5">
    <name type="scientific">Cinchona calisaya</name>
    <dbReference type="NCBI Taxonomy" id="153742"/>
    <lineage>
        <taxon>Eukaryota</taxon>
        <taxon>Viridiplantae</taxon>
        <taxon>Streptophyta</taxon>
        <taxon>Embryophyta</taxon>
        <taxon>Tracheophyta</taxon>
        <taxon>Spermatophyta</taxon>
        <taxon>Magnoliopsida</taxon>
        <taxon>eudicotyledons</taxon>
        <taxon>Gunneridae</taxon>
        <taxon>Pentapetalae</taxon>
        <taxon>asterids</taxon>
        <taxon>lamiids</taxon>
        <taxon>Gentianales</taxon>
        <taxon>Rubiaceae</taxon>
        <taxon>Cinchonoideae</taxon>
        <taxon>Cinchoneae</taxon>
        <taxon>Cinchona</taxon>
    </lineage>
</organism>
<dbReference type="SMART" id="SM00093">
    <property type="entry name" value="SERPIN"/>
    <property type="match status" value="1"/>
</dbReference>
<gene>
    <name evidence="4" type="ORF">ACH5RR_016317</name>
</gene>
<evidence type="ECO:0000256" key="2">
    <source>
        <dbReference type="RuleBase" id="RU000411"/>
    </source>
</evidence>
<dbReference type="AlphaFoldDB" id="A0ABD2ZW05"/>
<dbReference type="PANTHER" id="PTHR11461">
    <property type="entry name" value="SERINE PROTEASE INHIBITOR, SERPIN"/>
    <property type="match status" value="1"/>
</dbReference>
<dbReference type="InterPro" id="IPR023795">
    <property type="entry name" value="Serpin_CS"/>
</dbReference>
<comment type="caution">
    <text evidence="4">The sequence shown here is derived from an EMBL/GenBank/DDBJ whole genome shotgun (WGS) entry which is preliminary data.</text>
</comment>
<feature type="domain" description="Serpin" evidence="3">
    <location>
        <begin position="12"/>
        <end position="375"/>
    </location>
</feature>
<dbReference type="InterPro" id="IPR042178">
    <property type="entry name" value="Serpin_sf_1"/>
</dbReference>
<evidence type="ECO:0000256" key="1">
    <source>
        <dbReference type="ARBA" id="ARBA00009500"/>
    </source>
</evidence>
<dbReference type="SUPFAM" id="SSF56574">
    <property type="entry name" value="Serpins"/>
    <property type="match status" value="1"/>
</dbReference>
<reference evidence="4 5" key="1">
    <citation type="submission" date="2024-11" db="EMBL/GenBank/DDBJ databases">
        <title>A near-complete genome assembly of Cinchona calisaya.</title>
        <authorList>
            <person name="Lian D.C."/>
            <person name="Zhao X.W."/>
            <person name="Wei L."/>
        </authorList>
    </citation>
    <scope>NUCLEOTIDE SEQUENCE [LARGE SCALE GENOMIC DNA]</scope>
    <source>
        <tissue evidence="4">Nenye</tissue>
    </source>
</reference>
<name>A0ABD2ZW05_9GENT</name>
<protein>
    <recommendedName>
        <fullName evidence="3">Serpin domain-containing protein</fullName>
    </recommendedName>
</protein>
<dbReference type="EMBL" id="JBJUIK010000007">
    <property type="protein sequence ID" value="KAL3523483.1"/>
    <property type="molecule type" value="Genomic_DNA"/>
</dbReference>
<evidence type="ECO:0000313" key="4">
    <source>
        <dbReference type="EMBL" id="KAL3523483.1"/>
    </source>
</evidence>
<keyword evidence="5" id="KW-1185">Reference proteome</keyword>
<comment type="similarity">
    <text evidence="1 2">Belongs to the serpin family.</text>
</comment>
<evidence type="ECO:0000259" key="3">
    <source>
        <dbReference type="SMART" id="SM00093"/>
    </source>
</evidence>
<evidence type="ECO:0000313" key="5">
    <source>
        <dbReference type="Proteomes" id="UP001630127"/>
    </source>
</evidence>
<dbReference type="InterPro" id="IPR036186">
    <property type="entry name" value="Serpin_sf"/>
</dbReference>
<dbReference type="InterPro" id="IPR042185">
    <property type="entry name" value="Serpin_sf_2"/>
</dbReference>
<sequence>MNSCVGLAGELLLRENLKNGFSKNVVVSPLSLNAVAAMLAAGSSEQTLDHVLGFLGCKTLDELKSVFSEMMAIATSNNEEEEGGLPKISFANGVWVDKRFRLKDFYRRFVSDVFKSEAKNVDFFHQADEAVKEINSWAEFQTKGLIRDVLQRYHITPLTALILGNALYFKGSWENKFNPEWTQKRDFFLLDEKKVSVPFMTSSRSYLYGSFDDNKVLEIPYQRGKEERKKFSMQFILPNKKDGLKNLLEKFNAESGFLNWHFQLSRTKLTEFWIPKFKFSCSLDNIRFPFMEKHLELTEMLHSGDPSISNIIQKAFIEVDEEGTEAAAVTLGMVFGCARLQEPEIKSFVADHPFMFIIKEKTSGLTLFTGAVLNPLVE</sequence>
<dbReference type="Gene3D" id="2.30.39.10">
    <property type="entry name" value="Alpha-1-antitrypsin, domain 1"/>
    <property type="match status" value="1"/>
</dbReference>
<dbReference type="InterPro" id="IPR000215">
    <property type="entry name" value="Serpin_fam"/>
</dbReference>
<dbReference type="Gene3D" id="3.30.497.10">
    <property type="entry name" value="Antithrombin, subunit I, domain 2"/>
    <property type="match status" value="1"/>
</dbReference>
<accession>A0ABD2ZW05</accession>
<dbReference type="PROSITE" id="PS00284">
    <property type="entry name" value="SERPIN"/>
    <property type="match status" value="1"/>
</dbReference>
<dbReference type="CDD" id="cd02043">
    <property type="entry name" value="serpinP_plants"/>
    <property type="match status" value="1"/>
</dbReference>
<dbReference type="Proteomes" id="UP001630127">
    <property type="component" value="Unassembled WGS sequence"/>
</dbReference>